<protein>
    <submittedName>
        <fullName evidence="1">Uncharacterized protein</fullName>
    </submittedName>
</protein>
<evidence type="ECO:0000313" key="1">
    <source>
        <dbReference type="EMBL" id="VEL39472.1"/>
    </source>
</evidence>
<comment type="caution">
    <text evidence="1">The sequence shown here is derived from an EMBL/GenBank/DDBJ whole genome shotgun (WGS) entry which is preliminary data.</text>
</comment>
<dbReference type="Proteomes" id="UP000784294">
    <property type="component" value="Unassembled WGS sequence"/>
</dbReference>
<dbReference type="AlphaFoldDB" id="A0A3S5C6Z4"/>
<sequence>MPTGTSSCLALAQPSPASWAFTARGTEEAYLYPRLPSLLRPPHPSTPPDSTLACHLAEAGRGASTPINYLDCLLGGKLCVFARPAAMVFDRWAICKSSCHLNRLNEGPRPERNMSGEPVINAPTSKHVNVYRLSHRQDSGNGTWLSKQEVRKQRLREKAIPREASLTIRFARMDKTWGKPVMNQQTNALTRPWPKDVRPSEGMGIKTVFKQTLTLSLVMPSSRENCDTAIARLSAPVVDLILVDLSADPPKISGSQKCL</sequence>
<accession>A0A3S5C6Z4</accession>
<dbReference type="EMBL" id="CAAALY010261371">
    <property type="protein sequence ID" value="VEL39472.1"/>
    <property type="molecule type" value="Genomic_DNA"/>
</dbReference>
<keyword evidence="2" id="KW-1185">Reference proteome</keyword>
<organism evidence="1 2">
    <name type="scientific">Protopolystoma xenopodis</name>
    <dbReference type="NCBI Taxonomy" id="117903"/>
    <lineage>
        <taxon>Eukaryota</taxon>
        <taxon>Metazoa</taxon>
        <taxon>Spiralia</taxon>
        <taxon>Lophotrochozoa</taxon>
        <taxon>Platyhelminthes</taxon>
        <taxon>Monogenea</taxon>
        <taxon>Polyopisthocotylea</taxon>
        <taxon>Polystomatidea</taxon>
        <taxon>Polystomatidae</taxon>
        <taxon>Protopolystoma</taxon>
    </lineage>
</organism>
<gene>
    <name evidence="1" type="ORF">PXEA_LOCUS32912</name>
</gene>
<evidence type="ECO:0000313" key="2">
    <source>
        <dbReference type="Proteomes" id="UP000784294"/>
    </source>
</evidence>
<name>A0A3S5C6Z4_9PLAT</name>
<proteinExistence type="predicted"/>
<reference evidence="1" key="1">
    <citation type="submission" date="2018-11" db="EMBL/GenBank/DDBJ databases">
        <authorList>
            <consortium name="Pathogen Informatics"/>
        </authorList>
    </citation>
    <scope>NUCLEOTIDE SEQUENCE</scope>
</reference>